<dbReference type="InParanoid" id="A0A1Z5K3I4"/>
<protein>
    <recommendedName>
        <fullName evidence="5">CXXC-type domain-containing protein</fullName>
    </recommendedName>
</protein>
<organism evidence="6 7">
    <name type="scientific">Fistulifera solaris</name>
    <name type="common">Oleaginous diatom</name>
    <dbReference type="NCBI Taxonomy" id="1519565"/>
    <lineage>
        <taxon>Eukaryota</taxon>
        <taxon>Sar</taxon>
        <taxon>Stramenopiles</taxon>
        <taxon>Ochrophyta</taxon>
        <taxon>Bacillariophyta</taxon>
        <taxon>Bacillariophyceae</taxon>
        <taxon>Bacillariophycidae</taxon>
        <taxon>Naviculales</taxon>
        <taxon>Naviculaceae</taxon>
        <taxon>Fistulifera</taxon>
    </lineage>
</organism>
<accession>A0A1Z5K3I4</accession>
<evidence type="ECO:0000259" key="5">
    <source>
        <dbReference type="PROSITE" id="PS51058"/>
    </source>
</evidence>
<sequence>MSLLKKHRNNPPSPHIPGIFRIVKKSGPSSFTSPTSVEAECWQTSRVVAKRLFDTEQDTAFAHHSDRTEFSLNDFSVDEMCSLSNSPLNASTEIETDLWTQASRDCSSSDNDASTESEGDYFSYKRRWESDEDDRKPAAKRPRFEKTKSSFPFDNRGSPTNKMSKINCVDAKPNKRLDEVKEKPQFESQNENVKEARALQKNNVSIGDQSTATINTARPRGNKLGGLCGRCSTCMNQEKCKECKSCRKFREGRCAFRPCLKTAYKPATLKKYRSEARTAKSRNKSLEDKFEALYGKNGALAARLKVVDQSALATCGPSKKAGGRCGKCSSCADPISCRECITCLGRKKGKCIFTLCLAKHYSTRTLNRFRKEAIGIKVGNKQLEDKFVELYGGSSVFASQFIKEAPVSGVEDIPTLKRRCETCTSFTSSLKCGKCRACRRMTTCTPNEHQGHFLMKQGFYHEWINREGTRKAAFGTFVSCVNMEGMLHFSIELDLSVGTWLAFGVRNEAPNPPLLCVEEADAWAGYLSFVAQTEGRNYSIPSDRLPREIPIHRHYIVPTVIHSCSQQRTIELVVKGYRLKLKVKESKIPKGGLGLFVKAEPIASLKHREKGAAFVLEEGELVDLGVYGPLRTEDLKPDHVVIVKGFINNKKSEKWSFEAFGDPRLVFDITDDDTGNLSKLAEKNILVFTNETNGKDIPTVFAKNDPEGAMHYYLGHNDCGQGPLLIPTDGTEMELKVDYGPKYEMVRVRNGYSRLSGQKLKEARMEAYSDEKDMLDDLSKLTTGEISDIYSFLEKLNSSWTDSKTTNDRGPVGRAMLVALLLLCRVKAINNREDCAGEHVWLVQSLHRLSLAFFDLFDYAANRSLILNEGYADLFSSALGFSVIKSSWDNTYSIRLAIENLTK</sequence>
<feature type="compositionally biased region" description="Polar residues" evidence="4">
    <location>
        <begin position="149"/>
        <end position="164"/>
    </location>
</feature>
<proteinExistence type="predicted"/>
<name>A0A1Z5K3I4_FISSO</name>
<dbReference type="GO" id="GO:0003677">
    <property type="term" value="F:DNA binding"/>
    <property type="evidence" value="ECO:0007669"/>
    <property type="project" value="InterPro"/>
</dbReference>
<keyword evidence="1" id="KW-0479">Metal-binding</keyword>
<evidence type="ECO:0000313" key="7">
    <source>
        <dbReference type="Proteomes" id="UP000198406"/>
    </source>
</evidence>
<reference evidence="6 7" key="1">
    <citation type="journal article" date="2015" name="Plant Cell">
        <title>Oil accumulation by the oleaginous diatom Fistulifera solaris as revealed by the genome and transcriptome.</title>
        <authorList>
            <person name="Tanaka T."/>
            <person name="Maeda Y."/>
            <person name="Veluchamy A."/>
            <person name="Tanaka M."/>
            <person name="Abida H."/>
            <person name="Marechal E."/>
            <person name="Bowler C."/>
            <person name="Muto M."/>
            <person name="Sunaga Y."/>
            <person name="Tanaka M."/>
            <person name="Yoshino T."/>
            <person name="Taniguchi T."/>
            <person name="Fukuda Y."/>
            <person name="Nemoto M."/>
            <person name="Matsumoto M."/>
            <person name="Wong P.S."/>
            <person name="Aburatani S."/>
            <person name="Fujibuchi W."/>
        </authorList>
    </citation>
    <scope>NUCLEOTIDE SEQUENCE [LARGE SCALE GENOMIC DNA]</scope>
    <source>
        <strain evidence="6 7">JPCC DA0580</strain>
    </source>
</reference>
<keyword evidence="3" id="KW-0862">Zinc</keyword>
<dbReference type="AlphaFoldDB" id="A0A1Z5K3I4"/>
<dbReference type="PROSITE" id="PS51058">
    <property type="entry name" value="ZF_CXXC"/>
    <property type="match status" value="2"/>
</dbReference>
<feature type="region of interest" description="Disordered" evidence="4">
    <location>
        <begin position="101"/>
        <end position="120"/>
    </location>
</feature>
<feature type="domain" description="CXXC-type" evidence="5">
    <location>
        <begin position="316"/>
        <end position="357"/>
    </location>
</feature>
<dbReference type="GO" id="GO:0008270">
    <property type="term" value="F:zinc ion binding"/>
    <property type="evidence" value="ECO:0007669"/>
    <property type="project" value="UniProtKB-KW"/>
</dbReference>
<feature type="region of interest" description="Disordered" evidence="4">
    <location>
        <begin position="129"/>
        <end position="166"/>
    </location>
</feature>
<evidence type="ECO:0000256" key="1">
    <source>
        <dbReference type="ARBA" id="ARBA00022723"/>
    </source>
</evidence>
<dbReference type="Proteomes" id="UP000198406">
    <property type="component" value="Unassembled WGS sequence"/>
</dbReference>
<feature type="compositionally biased region" description="Basic and acidic residues" evidence="4">
    <location>
        <begin position="129"/>
        <end position="148"/>
    </location>
</feature>
<feature type="domain" description="CXXC-type" evidence="5">
    <location>
        <begin position="216"/>
        <end position="260"/>
    </location>
</feature>
<keyword evidence="2" id="KW-0863">Zinc-finger</keyword>
<evidence type="ECO:0000256" key="2">
    <source>
        <dbReference type="ARBA" id="ARBA00022771"/>
    </source>
</evidence>
<keyword evidence="7" id="KW-1185">Reference proteome</keyword>
<dbReference type="OrthoDB" id="57231at2759"/>
<evidence type="ECO:0000256" key="3">
    <source>
        <dbReference type="ARBA" id="ARBA00022833"/>
    </source>
</evidence>
<comment type="caution">
    <text evidence="6">The sequence shown here is derived from an EMBL/GenBank/DDBJ whole genome shotgun (WGS) entry which is preliminary data.</text>
</comment>
<evidence type="ECO:0000313" key="6">
    <source>
        <dbReference type="EMBL" id="GAX20785.1"/>
    </source>
</evidence>
<dbReference type="EMBL" id="BDSP01000152">
    <property type="protein sequence ID" value="GAX20785.1"/>
    <property type="molecule type" value="Genomic_DNA"/>
</dbReference>
<gene>
    <name evidence="6" type="ORF">FisN_7Hu097</name>
</gene>
<feature type="compositionally biased region" description="Polar residues" evidence="4">
    <location>
        <begin position="101"/>
        <end position="112"/>
    </location>
</feature>
<evidence type="ECO:0000256" key="4">
    <source>
        <dbReference type="SAM" id="MobiDB-lite"/>
    </source>
</evidence>
<dbReference type="InterPro" id="IPR002857">
    <property type="entry name" value="Znf_CXXC"/>
</dbReference>